<dbReference type="EMBL" id="BAABBF010000006">
    <property type="protein sequence ID" value="GAA3718029.1"/>
    <property type="molecule type" value="Genomic_DNA"/>
</dbReference>
<gene>
    <name evidence="1" type="ORF">GCM10022268_28060</name>
</gene>
<evidence type="ECO:0000313" key="1">
    <source>
        <dbReference type="EMBL" id="GAA3718029.1"/>
    </source>
</evidence>
<name>A0ABP7EG53_9SPHN</name>
<proteinExistence type="predicted"/>
<keyword evidence="2" id="KW-1185">Reference proteome</keyword>
<sequence length="57" mass="6223">MPSIGTPDISESDSIEMLHDDYWQLLSKVAATGEEADERVNCAPGTEPTLMLLDVDD</sequence>
<protein>
    <submittedName>
        <fullName evidence="1">Uncharacterized protein</fullName>
    </submittedName>
</protein>
<accession>A0ABP7EG53</accession>
<reference evidence="2" key="1">
    <citation type="journal article" date="2019" name="Int. J. Syst. Evol. Microbiol.">
        <title>The Global Catalogue of Microorganisms (GCM) 10K type strain sequencing project: providing services to taxonomists for standard genome sequencing and annotation.</title>
        <authorList>
            <consortium name="The Broad Institute Genomics Platform"/>
            <consortium name="The Broad Institute Genome Sequencing Center for Infectious Disease"/>
            <person name="Wu L."/>
            <person name="Ma J."/>
        </authorList>
    </citation>
    <scope>NUCLEOTIDE SEQUENCE [LARGE SCALE GENOMIC DNA]</scope>
    <source>
        <strain evidence="2">JCM 17498</strain>
    </source>
</reference>
<dbReference type="Proteomes" id="UP001500523">
    <property type="component" value="Unassembled WGS sequence"/>
</dbReference>
<organism evidence="1 2">
    <name type="scientific">Sphingomonas cynarae</name>
    <dbReference type="NCBI Taxonomy" id="930197"/>
    <lineage>
        <taxon>Bacteria</taxon>
        <taxon>Pseudomonadati</taxon>
        <taxon>Pseudomonadota</taxon>
        <taxon>Alphaproteobacteria</taxon>
        <taxon>Sphingomonadales</taxon>
        <taxon>Sphingomonadaceae</taxon>
        <taxon>Sphingomonas</taxon>
    </lineage>
</organism>
<evidence type="ECO:0000313" key="2">
    <source>
        <dbReference type="Proteomes" id="UP001500523"/>
    </source>
</evidence>
<comment type="caution">
    <text evidence="1">The sequence shown here is derived from an EMBL/GenBank/DDBJ whole genome shotgun (WGS) entry which is preliminary data.</text>
</comment>